<keyword evidence="1" id="KW-0472">Membrane</keyword>
<reference evidence="3 4" key="1">
    <citation type="submission" date="2018-12" db="EMBL/GenBank/DDBJ databases">
        <title>The whole draft genome of Aquabacterium sp. SJQ9.</title>
        <authorList>
            <person name="Sun L."/>
            <person name="Gao X."/>
            <person name="Chen W."/>
            <person name="Huang K."/>
        </authorList>
    </citation>
    <scope>NUCLEOTIDE SEQUENCE [LARGE SCALE GENOMIC DNA]</scope>
    <source>
        <strain evidence="3 4">SJQ9</strain>
    </source>
</reference>
<evidence type="ECO:0000313" key="4">
    <source>
        <dbReference type="Proteomes" id="UP000269265"/>
    </source>
</evidence>
<name>A0A3R8S4R9_9BURK</name>
<keyword evidence="4" id="KW-1185">Reference proteome</keyword>
<dbReference type="AlphaFoldDB" id="A0A3R8S4R9"/>
<dbReference type="RefSeq" id="WP_125242027.1">
    <property type="nucleotide sequence ID" value="NZ_RSED01000003.1"/>
</dbReference>
<keyword evidence="1" id="KW-0812">Transmembrane</keyword>
<dbReference type="InterPro" id="IPR002810">
    <property type="entry name" value="NfeD-like_C"/>
</dbReference>
<accession>A0A3R8S4R9</accession>
<evidence type="ECO:0000256" key="1">
    <source>
        <dbReference type="SAM" id="Phobius"/>
    </source>
</evidence>
<gene>
    <name evidence="3" type="ORF">EIP75_04415</name>
</gene>
<proteinExistence type="predicted"/>
<dbReference type="EMBL" id="RSED01000003">
    <property type="protein sequence ID" value="RRS05459.1"/>
    <property type="molecule type" value="Genomic_DNA"/>
</dbReference>
<protein>
    <submittedName>
        <fullName evidence="3">NfeD family protein</fullName>
    </submittedName>
</protein>
<evidence type="ECO:0000259" key="2">
    <source>
        <dbReference type="Pfam" id="PF01957"/>
    </source>
</evidence>
<feature type="transmembrane region" description="Helical" evidence="1">
    <location>
        <begin position="7"/>
        <end position="34"/>
    </location>
</feature>
<dbReference type="OrthoDB" id="5654021at2"/>
<keyword evidence="1" id="KW-1133">Transmembrane helix</keyword>
<feature type="transmembrane region" description="Helical" evidence="1">
    <location>
        <begin position="46"/>
        <end position="67"/>
    </location>
</feature>
<dbReference type="Pfam" id="PF01957">
    <property type="entry name" value="NfeD"/>
    <property type="match status" value="1"/>
</dbReference>
<dbReference type="Proteomes" id="UP000269265">
    <property type="component" value="Unassembled WGS sequence"/>
</dbReference>
<comment type="caution">
    <text evidence="3">The sequence shown here is derived from an EMBL/GenBank/DDBJ whole genome shotgun (WGS) entry which is preliminary data.</text>
</comment>
<organism evidence="3 4">
    <name type="scientific">Aquabacterium soli</name>
    <dbReference type="NCBI Taxonomy" id="2493092"/>
    <lineage>
        <taxon>Bacteria</taxon>
        <taxon>Pseudomonadati</taxon>
        <taxon>Pseudomonadota</taxon>
        <taxon>Betaproteobacteria</taxon>
        <taxon>Burkholderiales</taxon>
        <taxon>Aquabacterium</taxon>
    </lineage>
</organism>
<evidence type="ECO:0000313" key="3">
    <source>
        <dbReference type="EMBL" id="RRS05459.1"/>
    </source>
</evidence>
<sequence>MEDSTLWWLVAGLLVAAELVTGTFYLLMLALGAAAGAVGAHLGLALAPQIALAGVVGGGASALWHLFRRKRQGHATGTDTLLDVGQTVQVAAWQPDGSTQVHYRGAQWSARLAAHAIVPLPQPGTHRITGVQGTQLLLEKL</sequence>
<feature type="domain" description="NfeD-like C-terminal" evidence="2">
    <location>
        <begin position="83"/>
        <end position="140"/>
    </location>
</feature>